<keyword evidence="2" id="KW-1133">Transmembrane helix</keyword>
<keyword evidence="2" id="KW-0812">Transmembrane</keyword>
<comment type="caution">
    <text evidence="3">The sequence shown here is derived from an EMBL/GenBank/DDBJ whole genome shotgun (WGS) entry which is preliminary data.</text>
</comment>
<evidence type="ECO:0000313" key="4">
    <source>
        <dbReference type="Proteomes" id="UP000535890"/>
    </source>
</evidence>
<protein>
    <submittedName>
        <fullName evidence="3">Uncharacterized protein</fullName>
    </submittedName>
</protein>
<evidence type="ECO:0000256" key="1">
    <source>
        <dbReference type="SAM" id="MobiDB-lite"/>
    </source>
</evidence>
<feature type="region of interest" description="Disordered" evidence="1">
    <location>
        <begin position="87"/>
        <end position="122"/>
    </location>
</feature>
<proteinExistence type="predicted"/>
<feature type="compositionally biased region" description="Low complexity" evidence="1">
    <location>
        <begin position="87"/>
        <end position="108"/>
    </location>
</feature>
<keyword evidence="4" id="KW-1185">Reference proteome</keyword>
<sequence length="122" mass="12514">MHPHMEGPTPRRQSDRPTDPPGRSSVTVARGGAHRAAEGPEGWYVSPLREAKRQRERAVRRAKLTVAACTTAAIAILVGVVLSVAPSVGADSSSSPTGSTTSGTSASPNALAPGGVARLLRP</sequence>
<feature type="transmembrane region" description="Helical" evidence="2">
    <location>
        <begin position="62"/>
        <end position="85"/>
    </location>
</feature>
<feature type="region of interest" description="Disordered" evidence="1">
    <location>
        <begin position="1"/>
        <end position="52"/>
    </location>
</feature>
<organism evidence="3 4">
    <name type="scientific">Actinomycetospora corticicola</name>
    <dbReference type="NCBI Taxonomy" id="663602"/>
    <lineage>
        <taxon>Bacteria</taxon>
        <taxon>Bacillati</taxon>
        <taxon>Actinomycetota</taxon>
        <taxon>Actinomycetes</taxon>
        <taxon>Pseudonocardiales</taxon>
        <taxon>Pseudonocardiaceae</taxon>
        <taxon>Actinomycetospora</taxon>
    </lineage>
</organism>
<dbReference type="EMBL" id="JACCBN010000001">
    <property type="protein sequence ID" value="NYD34196.1"/>
    <property type="molecule type" value="Genomic_DNA"/>
</dbReference>
<evidence type="ECO:0000256" key="2">
    <source>
        <dbReference type="SAM" id="Phobius"/>
    </source>
</evidence>
<name>A0A7Y9DRJ9_9PSEU</name>
<keyword evidence="2" id="KW-0472">Membrane</keyword>
<dbReference type="Proteomes" id="UP000535890">
    <property type="component" value="Unassembled WGS sequence"/>
</dbReference>
<evidence type="ECO:0000313" key="3">
    <source>
        <dbReference type="EMBL" id="NYD34196.1"/>
    </source>
</evidence>
<reference evidence="3 4" key="1">
    <citation type="submission" date="2020-07" db="EMBL/GenBank/DDBJ databases">
        <title>Sequencing the genomes of 1000 actinobacteria strains.</title>
        <authorList>
            <person name="Klenk H.-P."/>
        </authorList>
    </citation>
    <scope>NUCLEOTIDE SEQUENCE [LARGE SCALE GENOMIC DNA]</scope>
    <source>
        <strain evidence="3 4">DSM 45772</strain>
    </source>
</reference>
<gene>
    <name evidence="3" type="ORF">BJ983_000298</name>
</gene>
<dbReference type="AlphaFoldDB" id="A0A7Y9DRJ9"/>
<accession>A0A7Y9DRJ9</accession>